<accession>A0A7G2CSZ6</accession>
<gene>
    <name evidence="7" type="ORF">ADEAN_000990100</name>
</gene>
<evidence type="ECO:0000256" key="1">
    <source>
        <dbReference type="ARBA" id="ARBA00023054"/>
    </source>
</evidence>
<dbReference type="InterPro" id="IPR001752">
    <property type="entry name" value="Kinesin_motor_dom"/>
</dbReference>
<feature type="binding site" evidence="3">
    <location>
        <begin position="93"/>
        <end position="100"/>
    </location>
    <ligand>
        <name>ATP</name>
        <dbReference type="ChEBI" id="CHEBI:30616"/>
    </ligand>
</feature>
<dbReference type="EMBL" id="LR877169">
    <property type="protein sequence ID" value="CAD2222357.1"/>
    <property type="molecule type" value="Genomic_DNA"/>
</dbReference>
<sequence length="936" mass="105810">MGSTAHLSPTTKPISARVSRPHHSDGKKNGASGTLLTLWGPRNQSDTTEEQRRYEFGQVFEPEVSDESVCSSIVPSIMEQLSSGFNTCVLCYGQTGSGKTHTINALVPQLTQSIMEWMDSENDVLEISYIQIYNNKAYDLLGVSDKESLGAPLPKPTTNNQTLFEPRYLVESAAEVKSKINGAQFRRCTASHELNARSSRSHTLLSFNITKHLNGVPLSTIKVTLADLAGTERVKKSGVHGTELGQAIAINKSLLALHTMIRSTPEDTNAKPYGDLLTQYVAPRLKEWHLILIVTASLEKTAFSETKSSLDFASTAKKCEVTKCHARSDVSANEMQKHQNLASVVDELKFQVSQLQEQLLAERQRQATPQPASPKSFTPAGSEGDLQQDKQDRTGSLVVDMEAQHAYLMQLLKEKEEELENSLVGGSDDGEEEHHSTKTEKERRVVDELFEELKSKRLEDSFEDALESLKNSFLCVLETLNSAREQNAVQLKSLNTLRADKHKMEAKLSEYQTTIRQHESKNKELQTEVQTANADKAVLLTRLEETEFQINCDAVDRAVREECLQLYEVKNVQETKEMKQLQKQLAEQMALYDNQQARLSGMEKELHDWQEKKTSMEENAATTTQTMAAIWAVLTQQQKLQFFSGSGSPQSQLSPSGRLSTGGDVLTAKENLNLQKEVRDLRRQLEKVTQSSKEKDYIMEDLREKLKHGQRRLDRSNENYNGLLRLEETLASGKELMEQQMVDYNAYMDSHIVQLGQLKMNLITSKAEGRNLRTELDSALREKRELEVKIHCLNEAQKNVQSERALEQDLWLEERDDYENRIENLENQVQELNDMYVEMKKRLSNTMMGAYRSENTKTSQEASFKTDKDTGRSRTEAKQTKIQSLNVKKKKRASSSSVARPSHQDPSDTQIRSAKRVEKKAPPDVIVIRSVSPGYR</sequence>
<dbReference type="GO" id="GO:0007018">
    <property type="term" value="P:microtubule-based movement"/>
    <property type="evidence" value="ECO:0007669"/>
    <property type="project" value="InterPro"/>
</dbReference>
<evidence type="ECO:0000313" key="7">
    <source>
        <dbReference type="EMBL" id="CAD2222357.1"/>
    </source>
</evidence>
<feature type="region of interest" description="Disordered" evidence="5">
    <location>
        <begin position="361"/>
        <end position="392"/>
    </location>
</feature>
<keyword evidence="1 4" id="KW-0175">Coiled coil</keyword>
<feature type="compositionally biased region" description="Polar residues" evidence="5">
    <location>
        <begin position="1"/>
        <end position="13"/>
    </location>
</feature>
<dbReference type="PRINTS" id="PR00380">
    <property type="entry name" value="KINESINHEAVY"/>
</dbReference>
<dbReference type="InterPro" id="IPR027640">
    <property type="entry name" value="Kinesin-like_fam"/>
</dbReference>
<feature type="region of interest" description="Disordered" evidence="5">
    <location>
        <begin position="852"/>
        <end position="936"/>
    </location>
</feature>
<dbReference type="AlphaFoldDB" id="A0A7G2CSZ6"/>
<feature type="coiled-coil region" evidence="4">
    <location>
        <begin position="769"/>
        <end position="842"/>
    </location>
</feature>
<dbReference type="Proteomes" id="UP000515908">
    <property type="component" value="Chromosome 25"/>
</dbReference>
<feature type="compositionally biased region" description="Basic and acidic residues" evidence="5">
    <location>
        <begin position="864"/>
        <end position="879"/>
    </location>
</feature>
<evidence type="ECO:0000313" key="8">
    <source>
        <dbReference type="Proteomes" id="UP000515908"/>
    </source>
</evidence>
<dbReference type="VEuPathDB" id="TriTrypDB:ADEAN_000990100"/>
<feature type="region of interest" description="Disordered" evidence="5">
    <location>
        <begin position="418"/>
        <end position="442"/>
    </location>
</feature>
<dbReference type="InterPro" id="IPR027417">
    <property type="entry name" value="P-loop_NTPase"/>
</dbReference>
<dbReference type="GO" id="GO:0008017">
    <property type="term" value="F:microtubule binding"/>
    <property type="evidence" value="ECO:0007669"/>
    <property type="project" value="InterPro"/>
</dbReference>
<dbReference type="GO" id="GO:0003777">
    <property type="term" value="F:microtubule motor activity"/>
    <property type="evidence" value="ECO:0007669"/>
    <property type="project" value="InterPro"/>
</dbReference>
<comment type="similarity">
    <text evidence="3">Belongs to the TRAFAC class myosin-kinesin ATPase superfamily. Kinesin family.</text>
</comment>
<dbReference type="PROSITE" id="PS50067">
    <property type="entry name" value="KINESIN_MOTOR_2"/>
    <property type="match status" value="1"/>
</dbReference>
<evidence type="ECO:0000259" key="6">
    <source>
        <dbReference type="PROSITE" id="PS50067"/>
    </source>
</evidence>
<keyword evidence="3" id="KW-0547">Nucleotide-binding</keyword>
<evidence type="ECO:0000256" key="5">
    <source>
        <dbReference type="SAM" id="MobiDB-lite"/>
    </source>
</evidence>
<evidence type="ECO:0000256" key="2">
    <source>
        <dbReference type="ARBA" id="ARBA00023175"/>
    </source>
</evidence>
<feature type="coiled-coil region" evidence="4">
    <location>
        <begin position="671"/>
        <end position="719"/>
    </location>
</feature>
<dbReference type="Pfam" id="PF00225">
    <property type="entry name" value="Kinesin"/>
    <property type="match status" value="1"/>
</dbReference>
<evidence type="ECO:0000256" key="4">
    <source>
        <dbReference type="SAM" id="Coils"/>
    </source>
</evidence>
<proteinExistence type="inferred from homology"/>
<dbReference type="PANTHER" id="PTHR47968">
    <property type="entry name" value="CENTROMERE PROTEIN E"/>
    <property type="match status" value="1"/>
</dbReference>
<dbReference type="PANTHER" id="PTHR47968:SF75">
    <property type="entry name" value="CENTROMERE-ASSOCIATED PROTEIN E"/>
    <property type="match status" value="1"/>
</dbReference>
<organism evidence="7 8">
    <name type="scientific">Angomonas deanei</name>
    <dbReference type="NCBI Taxonomy" id="59799"/>
    <lineage>
        <taxon>Eukaryota</taxon>
        <taxon>Discoba</taxon>
        <taxon>Euglenozoa</taxon>
        <taxon>Kinetoplastea</taxon>
        <taxon>Metakinetoplastina</taxon>
        <taxon>Trypanosomatida</taxon>
        <taxon>Trypanosomatidae</taxon>
        <taxon>Strigomonadinae</taxon>
        <taxon>Angomonas</taxon>
    </lineage>
</organism>
<name>A0A7G2CSZ6_9TRYP</name>
<dbReference type="SUPFAM" id="SSF52540">
    <property type="entry name" value="P-loop containing nucleoside triphosphate hydrolases"/>
    <property type="match status" value="1"/>
</dbReference>
<keyword evidence="3" id="KW-0067">ATP-binding</keyword>
<dbReference type="Gene3D" id="3.40.850.10">
    <property type="entry name" value="Kinesin motor domain"/>
    <property type="match status" value="1"/>
</dbReference>
<keyword evidence="8" id="KW-1185">Reference proteome</keyword>
<reference evidence="7 8" key="1">
    <citation type="submission" date="2020-08" db="EMBL/GenBank/DDBJ databases">
        <authorList>
            <person name="Newling K."/>
            <person name="Davey J."/>
            <person name="Forrester S."/>
        </authorList>
    </citation>
    <scope>NUCLEOTIDE SEQUENCE [LARGE SCALE GENOMIC DNA]</scope>
    <source>
        <strain evidence="8">Crithidia deanei Carvalho (ATCC PRA-265)</strain>
    </source>
</reference>
<dbReference type="SMART" id="SM00129">
    <property type="entry name" value="KISc"/>
    <property type="match status" value="1"/>
</dbReference>
<keyword evidence="2 3" id="KW-0505">Motor protein</keyword>
<dbReference type="GO" id="GO:0005524">
    <property type="term" value="F:ATP binding"/>
    <property type="evidence" value="ECO:0007669"/>
    <property type="project" value="UniProtKB-UniRule"/>
</dbReference>
<feature type="region of interest" description="Disordered" evidence="5">
    <location>
        <begin position="1"/>
        <end position="50"/>
    </location>
</feature>
<feature type="domain" description="Kinesin motor" evidence="6">
    <location>
        <begin position="1"/>
        <end position="319"/>
    </location>
</feature>
<feature type="coiled-coil region" evidence="4">
    <location>
        <begin position="494"/>
        <end position="619"/>
    </location>
</feature>
<dbReference type="InterPro" id="IPR036961">
    <property type="entry name" value="Kinesin_motor_dom_sf"/>
</dbReference>
<protein>
    <submittedName>
        <fullName evidence="7">Kinesin motor domain/Microtubule binding, putative</fullName>
    </submittedName>
</protein>
<evidence type="ECO:0000256" key="3">
    <source>
        <dbReference type="PROSITE-ProRule" id="PRU00283"/>
    </source>
</evidence>
<feature type="compositionally biased region" description="Basic and acidic residues" evidence="5">
    <location>
        <begin position="432"/>
        <end position="442"/>
    </location>
</feature>